<dbReference type="GO" id="GO:0000981">
    <property type="term" value="F:DNA-binding transcription factor activity, RNA polymerase II-specific"/>
    <property type="evidence" value="ECO:0007669"/>
    <property type="project" value="InterPro"/>
</dbReference>
<feature type="domain" description="Zn(2)-C6 fungal-type" evidence="5">
    <location>
        <begin position="99"/>
        <end position="129"/>
    </location>
</feature>
<proteinExistence type="predicted"/>
<dbReference type="InterPro" id="IPR050675">
    <property type="entry name" value="OAF3"/>
</dbReference>
<keyword evidence="3" id="KW-0804">Transcription</keyword>
<organism evidence="6 7">
    <name type="scientific">Hyaloscypha hepaticicola</name>
    <dbReference type="NCBI Taxonomy" id="2082293"/>
    <lineage>
        <taxon>Eukaryota</taxon>
        <taxon>Fungi</taxon>
        <taxon>Dikarya</taxon>
        <taxon>Ascomycota</taxon>
        <taxon>Pezizomycotina</taxon>
        <taxon>Leotiomycetes</taxon>
        <taxon>Helotiales</taxon>
        <taxon>Hyaloscyphaceae</taxon>
        <taxon>Hyaloscypha</taxon>
    </lineage>
</organism>
<dbReference type="PANTHER" id="PTHR31069:SF32">
    <property type="entry name" value="ARGININE METABOLISM REGULATION PROTEIN II"/>
    <property type="match status" value="1"/>
</dbReference>
<dbReference type="CDD" id="cd00067">
    <property type="entry name" value="GAL4"/>
    <property type="match status" value="1"/>
</dbReference>
<evidence type="ECO:0000259" key="5">
    <source>
        <dbReference type="PROSITE" id="PS50048"/>
    </source>
</evidence>
<dbReference type="OrthoDB" id="3485412at2759"/>
<evidence type="ECO:0000256" key="3">
    <source>
        <dbReference type="ARBA" id="ARBA00023163"/>
    </source>
</evidence>
<dbReference type="Proteomes" id="UP000235672">
    <property type="component" value="Unassembled WGS sequence"/>
</dbReference>
<dbReference type="PRINTS" id="PR00755">
    <property type="entry name" value="AFLATOXINBRP"/>
</dbReference>
<dbReference type="AlphaFoldDB" id="A0A2J6PK22"/>
<evidence type="ECO:0000256" key="2">
    <source>
        <dbReference type="ARBA" id="ARBA00023125"/>
    </source>
</evidence>
<reference evidence="6 7" key="1">
    <citation type="submission" date="2016-05" db="EMBL/GenBank/DDBJ databases">
        <title>A degradative enzymes factory behind the ericoid mycorrhizal symbiosis.</title>
        <authorList>
            <consortium name="DOE Joint Genome Institute"/>
            <person name="Martino E."/>
            <person name="Morin E."/>
            <person name="Grelet G."/>
            <person name="Kuo A."/>
            <person name="Kohler A."/>
            <person name="Daghino S."/>
            <person name="Barry K."/>
            <person name="Choi C."/>
            <person name="Cichocki N."/>
            <person name="Clum A."/>
            <person name="Copeland A."/>
            <person name="Hainaut M."/>
            <person name="Haridas S."/>
            <person name="Labutti K."/>
            <person name="Lindquist E."/>
            <person name="Lipzen A."/>
            <person name="Khouja H.-R."/>
            <person name="Murat C."/>
            <person name="Ohm R."/>
            <person name="Olson A."/>
            <person name="Spatafora J."/>
            <person name="Veneault-Fourrey C."/>
            <person name="Henrissat B."/>
            <person name="Grigoriev I."/>
            <person name="Martin F."/>
            <person name="Perotto S."/>
        </authorList>
    </citation>
    <scope>NUCLEOTIDE SEQUENCE [LARGE SCALE GENOMIC DNA]</scope>
    <source>
        <strain evidence="6 7">UAMH 7357</strain>
    </source>
</reference>
<dbReference type="Pfam" id="PF00172">
    <property type="entry name" value="Zn_clus"/>
    <property type="match status" value="1"/>
</dbReference>
<dbReference type="PROSITE" id="PS50048">
    <property type="entry name" value="ZN2_CY6_FUNGAL_2"/>
    <property type="match status" value="1"/>
</dbReference>
<dbReference type="Gene3D" id="4.10.240.10">
    <property type="entry name" value="Zn(2)-C6 fungal-type DNA-binding domain"/>
    <property type="match status" value="1"/>
</dbReference>
<dbReference type="GO" id="GO:0003677">
    <property type="term" value="F:DNA binding"/>
    <property type="evidence" value="ECO:0007669"/>
    <property type="project" value="UniProtKB-KW"/>
</dbReference>
<dbReference type="EMBL" id="KZ613522">
    <property type="protein sequence ID" value="PMD14357.1"/>
    <property type="molecule type" value="Genomic_DNA"/>
</dbReference>
<evidence type="ECO:0000256" key="1">
    <source>
        <dbReference type="ARBA" id="ARBA00023015"/>
    </source>
</evidence>
<keyword evidence="7" id="KW-1185">Reference proteome</keyword>
<dbReference type="PANTHER" id="PTHR31069">
    <property type="entry name" value="OLEATE-ACTIVATED TRANSCRIPTION FACTOR 1-RELATED"/>
    <property type="match status" value="1"/>
</dbReference>
<dbReference type="SUPFAM" id="SSF57701">
    <property type="entry name" value="Zn2/Cys6 DNA-binding domain"/>
    <property type="match status" value="1"/>
</dbReference>
<evidence type="ECO:0000256" key="4">
    <source>
        <dbReference type="ARBA" id="ARBA00023242"/>
    </source>
</evidence>
<sequence>MAVLAKASAGWSRMEYLLMGQGENPFLNWTKYSTQLLGYISHSIAPSDEFEKQELSLRTSTRNFQKQSKHIIEMKTNMPERRSPKVIAKSLKPLKFRSSCDACSTSKVKCDQQRPRCLRCINLGIHCNYSPSRRIGKPPASARKLTPRVIASWENEQRIESPPKNERQLSSPSLIGDIQMQSTLMPNQGLFDPSLDSHNFTSVNWQNDNFDAPSSGLSSTAEVQFTADDVLDFSFNFMDDSAVQLPHNTYIMLNDDDSSIASSRSQSHEPIFEAQQVPQTPTQSAMNSPYSKESSPIYYTHDPDLGRISNPSPFSHTNTSLDQHFINSNAALENTDALLACSWYDSSHFEHTLGLMCNKVLVMYGDIMAGTNTGFISPATEAFLRSRLQTTLQELLRRLEV</sequence>
<evidence type="ECO:0000313" key="7">
    <source>
        <dbReference type="Proteomes" id="UP000235672"/>
    </source>
</evidence>
<keyword evidence="4" id="KW-0539">Nucleus</keyword>
<name>A0A2J6PK22_9HELO</name>
<gene>
    <name evidence="6" type="ORF">NA56DRAFT_375773</name>
</gene>
<dbReference type="SMART" id="SM00066">
    <property type="entry name" value="GAL4"/>
    <property type="match status" value="1"/>
</dbReference>
<accession>A0A2J6PK22</accession>
<protein>
    <recommendedName>
        <fullName evidence="5">Zn(2)-C6 fungal-type domain-containing protein</fullName>
    </recommendedName>
</protein>
<dbReference type="GO" id="GO:0008270">
    <property type="term" value="F:zinc ion binding"/>
    <property type="evidence" value="ECO:0007669"/>
    <property type="project" value="InterPro"/>
</dbReference>
<dbReference type="InterPro" id="IPR036864">
    <property type="entry name" value="Zn2-C6_fun-type_DNA-bd_sf"/>
</dbReference>
<dbReference type="PROSITE" id="PS00463">
    <property type="entry name" value="ZN2_CY6_FUNGAL_1"/>
    <property type="match status" value="1"/>
</dbReference>
<dbReference type="InterPro" id="IPR001138">
    <property type="entry name" value="Zn2Cys6_DnaBD"/>
</dbReference>
<keyword evidence="1" id="KW-0805">Transcription regulation</keyword>
<evidence type="ECO:0000313" key="6">
    <source>
        <dbReference type="EMBL" id="PMD14357.1"/>
    </source>
</evidence>
<keyword evidence="2" id="KW-0238">DNA-binding</keyword>